<protein>
    <submittedName>
        <fullName evidence="1">Uncharacterized protein</fullName>
    </submittedName>
</protein>
<accession>A0A9J5XH22</accession>
<keyword evidence="2" id="KW-1185">Reference proteome</keyword>
<organism evidence="1 2">
    <name type="scientific">Solanum commersonii</name>
    <name type="common">Commerson's wild potato</name>
    <name type="synonym">Commerson's nightshade</name>
    <dbReference type="NCBI Taxonomy" id="4109"/>
    <lineage>
        <taxon>Eukaryota</taxon>
        <taxon>Viridiplantae</taxon>
        <taxon>Streptophyta</taxon>
        <taxon>Embryophyta</taxon>
        <taxon>Tracheophyta</taxon>
        <taxon>Spermatophyta</taxon>
        <taxon>Magnoliopsida</taxon>
        <taxon>eudicotyledons</taxon>
        <taxon>Gunneridae</taxon>
        <taxon>Pentapetalae</taxon>
        <taxon>asterids</taxon>
        <taxon>lamiids</taxon>
        <taxon>Solanales</taxon>
        <taxon>Solanaceae</taxon>
        <taxon>Solanoideae</taxon>
        <taxon>Solaneae</taxon>
        <taxon>Solanum</taxon>
    </lineage>
</organism>
<comment type="caution">
    <text evidence="1">The sequence shown here is derived from an EMBL/GenBank/DDBJ whole genome shotgun (WGS) entry which is preliminary data.</text>
</comment>
<dbReference type="Proteomes" id="UP000824120">
    <property type="component" value="Chromosome 9"/>
</dbReference>
<dbReference type="EMBL" id="JACXVP010000009">
    <property type="protein sequence ID" value="KAG5586224.1"/>
    <property type="molecule type" value="Genomic_DNA"/>
</dbReference>
<name>A0A9J5XH22_SOLCO</name>
<evidence type="ECO:0000313" key="1">
    <source>
        <dbReference type="EMBL" id="KAG5586224.1"/>
    </source>
</evidence>
<sequence length="78" mass="9574">MFIMCLSYHSWGEIRNNICQTMFNEFKCTWEPRYNMVNATTFERRASTRLSSWLKKVWDSDRYSTLMLSHDVEELHHY</sequence>
<dbReference type="AlphaFoldDB" id="A0A9J5XH22"/>
<reference evidence="1 2" key="1">
    <citation type="submission" date="2020-09" db="EMBL/GenBank/DDBJ databases">
        <title>De no assembly of potato wild relative species, Solanum commersonii.</title>
        <authorList>
            <person name="Cho K."/>
        </authorList>
    </citation>
    <scope>NUCLEOTIDE SEQUENCE [LARGE SCALE GENOMIC DNA]</scope>
    <source>
        <strain evidence="1">LZ3.2</strain>
        <tissue evidence="1">Leaf</tissue>
    </source>
</reference>
<gene>
    <name evidence="1" type="ORF">H5410_046658</name>
</gene>
<dbReference type="OrthoDB" id="1301233at2759"/>
<evidence type="ECO:0000313" key="2">
    <source>
        <dbReference type="Proteomes" id="UP000824120"/>
    </source>
</evidence>
<proteinExistence type="predicted"/>